<dbReference type="AlphaFoldDB" id="C7M349"/>
<sequence length="527" mass="55567">MHDSRTSTPEDEVIRGGLGSVTAGTLAGSPNWRRRLLALLAILGPGIIVMVGDNDAGGITTYAQAGQAYGYTLLWTLPILIVVLAVAQEMVVRLGAVTGVGHGKLLRERFGTFWAAFSVVDLFLLNFLTLVTEFIGIRYALGFFGISPTIAAGLMAVALIGSVVSGRFERWERFMLILVAVSLLVFPLMGMSPVHWGAALHGLVVPGVKGGLGSQATIFIIGIVGTTIAPWQLFFQQSNVIDKRITPRWIRFERADTFIGAVVTNVAAAAVIIAAAAALAGAAGSFGSAGAIASGFSHHVSVVAGALFAIVLAEASLIGAATVTLSTAYALGDLFGVEQSLNAPVREARGFYASYVALVVLAGGLTLIPRLPLSLINLAVQVLAGVLLPSALAFLLLLCNDREILGPWVNPPWLNVLATFIVGLLLQLSLVLTVVTIVPSINVIGLVLATGALVVVATAVVAIAQLRSRHHRPTMPMEDRLRWTMPAAALLHRPRFSRGRQVALIGLRAYLVIAVMLMVVSFVHLGH</sequence>
<comment type="subcellular location">
    <subcellularLocation>
        <location evidence="1">Membrane</location>
        <topology evidence="1">Multi-pass membrane protein</topology>
    </subcellularLocation>
</comment>
<evidence type="ECO:0000256" key="6">
    <source>
        <dbReference type="SAM" id="Phobius"/>
    </source>
</evidence>
<dbReference type="Proteomes" id="UP000000771">
    <property type="component" value="Chromosome"/>
</dbReference>
<feature type="transmembrane region" description="Helical" evidence="6">
    <location>
        <begin position="502"/>
        <end position="525"/>
    </location>
</feature>
<feature type="transmembrane region" description="Helical" evidence="6">
    <location>
        <begin position="36"/>
        <end position="52"/>
    </location>
</feature>
<keyword evidence="5 6" id="KW-0472">Membrane</keyword>
<dbReference type="GO" id="GO:0005886">
    <property type="term" value="C:plasma membrane"/>
    <property type="evidence" value="ECO:0007669"/>
    <property type="project" value="TreeGrafter"/>
</dbReference>
<dbReference type="RefSeq" id="WP_015797942.1">
    <property type="nucleotide sequence ID" value="NC_013124.1"/>
</dbReference>
<organism evidence="7 8">
    <name type="scientific">Acidimicrobium ferrooxidans (strain DSM 10331 / JCM 15462 / NBRC 103882 / ICP)</name>
    <dbReference type="NCBI Taxonomy" id="525909"/>
    <lineage>
        <taxon>Bacteria</taxon>
        <taxon>Bacillati</taxon>
        <taxon>Actinomycetota</taxon>
        <taxon>Acidimicrobiia</taxon>
        <taxon>Acidimicrobiales</taxon>
        <taxon>Acidimicrobiaceae</taxon>
        <taxon>Acidimicrobium</taxon>
    </lineage>
</organism>
<name>C7M349_ACIFD</name>
<feature type="transmembrane region" description="Helical" evidence="6">
    <location>
        <begin position="412"/>
        <end position="437"/>
    </location>
</feature>
<feature type="transmembrane region" description="Helical" evidence="6">
    <location>
        <begin position="143"/>
        <end position="164"/>
    </location>
</feature>
<proteinExistence type="predicted"/>
<evidence type="ECO:0000313" key="8">
    <source>
        <dbReference type="Proteomes" id="UP000000771"/>
    </source>
</evidence>
<dbReference type="EMBL" id="CP001631">
    <property type="protein sequence ID" value="ACU53443.1"/>
    <property type="molecule type" value="Genomic_DNA"/>
</dbReference>
<dbReference type="InterPro" id="IPR001046">
    <property type="entry name" value="NRAMP_fam"/>
</dbReference>
<dbReference type="eggNOG" id="COG1914">
    <property type="taxonomic scope" value="Bacteria"/>
</dbReference>
<dbReference type="GO" id="GO:0005384">
    <property type="term" value="F:manganese ion transmembrane transporter activity"/>
    <property type="evidence" value="ECO:0007669"/>
    <property type="project" value="TreeGrafter"/>
</dbReference>
<keyword evidence="8" id="KW-1185">Reference proteome</keyword>
<protein>
    <submittedName>
        <fullName evidence="7">Natural resistance-associated macrophage protein</fullName>
    </submittedName>
</protein>
<evidence type="ECO:0000256" key="4">
    <source>
        <dbReference type="ARBA" id="ARBA00022989"/>
    </source>
</evidence>
<feature type="transmembrane region" description="Helical" evidence="6">
    <location>
        <begin position="443"/>
        <end position="466"/>
    </location>
</feature>
<dbReference type="GO" id="GO:0015086">
    <property type="term" value="F:cadmium ion transmembrane transporter activity"/>
    <property type="evidence" value="ECO:0007669"/>
    <property type="project" value="TreeGrafter"/>
</dbReference>
<dbReference type="PANTHER" id="PTHR11706">
    <property type="entry name" value="SOLUTE CARRIER PROTEIN FAMILY 11 MEMBER"/>
    <property type="match status" value="1"/>
</dbReference>
<gene>
    <name evidence="7" type="ordered locus">Afer_0476</name>
</gene>
<accession>C7M349</accession>
<feature type="transmembrane region" description="Helical" evidence="6">
    <location>
        <begin position="72"/>
        <end position="92"/>
    </location>
</feature>
<feature type="transmembrane region" description="Helical" evidence="6">
    <location>
        <begin position="352"/>
        <end position="372"/>
    </location>
</feature>
<feature type="transmembrane region" description="Helical" evidence="6">
    <location>
        <begin position="302"/>
        <end position="331"/>
    </location>
</feature>
<feature type="transmembrane region" description="Helical" evidence="6">
    <location>
        <begin position="176"/>
        <end position="196"/>
    </location>
</feature>
<evidence type="ECO:0000256" key="2">
    <source>
        <dbReference type="ARBA" id="ARBA00022448"/>
    </source>
</evidence>
<dbReference type="STRING" id="525909.Afer_0476"/>
<evidence type="ECO:0000313" key="7">
    <source>
        <dbReference type="EMBL" id="ACU53443.1"/>
    </source>
</evidence>
<evidence type="ECO:0000256" key="3">
    <source>
        <dbReference type="ARBA" id="ARBA00022692"/>
    </source>
</evidence>
<dbReference type="Pfam" id="PF01566">
    <property type="entry name" value="Nramp"/>
    <property type="match status" value="1"/>
</dbReference>
<feature type="transmembrane region" description="Helical" evidence="6">
    <location>
        <begin position="216"/>
        <end position="235"/>
    </location>
</feature>
<keyword evidence="2" id="KW-0813">Transport</keyword>
<dbReference type="KEGG" id="afo:Afer_0476"/>
<dbReference type="GO" id="GO:0034755">
    <property type="term" value="P:iron ion transmembrane transport"/>
    <property type="evidence" value="ECO:0007669"/>
    <property type="project" value="TreeGrafter"/>
</dbReference>
<keyword evidence="4 6" id="KW-1133">Transmembrane helix</keyword>
<feature type="transmembrane region" description="Helical" evidence="6">
    <location>
        <begin position="256"/>
        <end position="282"/>
    </location>
</feature>
<feature type="transmembrane region" description="Helical" evidence="6">
    <location>
        <begin position="378"/>
        <end position="400"/>
    </location>
</feature>
<reference evidence="7 8" key="1">
    <citation type="journal article" date="2009" name="Stand. Genomic Sci.">
        <title>Complete genome sequence of Acidimicrobium ferrooxidans type strain (ICP).</title>
        <authorList>
            <person name="Clum A."/>
            <person name="Nolan M."/>
            <person name="Lang E."/>
            <person name="Glavina Del Rio T."/>
            <person name="Tice H."/>
            <person name="Copeland A."/>
            <person name="Cheng J.F."/>
            <person name="Lucas S."/>
            <person name="Chen F."/>
            <person name="Bruce D."/>
            <person name="Goodwin L."/>
            <person name="Pitluck S."/>
            <person name="Ivanova N."/>
            <person name="Mavrommatis K."/>
            <person name="Mikhailova N."/>
            <person name="Pati A."/>
            <person name="Chen A."/>
            <person name="Palaniappan K."/>
            <person name="Goker M."/>
            <person name="Spring S."/>
            <person name="Land M."/>
            <person name="Hauser L."/>
            <person name="Chang Y.J."/>
            <person name="Jeffries C.C."/>
            <person name="Chain P."/>
            <person name="Bristow J."/>
            <person name="Eisen J.A."/>
            <person name="Markowitz V."/>
            <person name="Hugenholtz P."/>
            <person name="Kyrpides N.C."/>
            <person name="Klenk H.P."/>
            <person name="Lapidus A."/>
        </authorList>
    </citation>
    <scope>NUCLEOTIDE SEQUENCE [LARGE SCALE GENOMIC DNA]</scope>
    <source>
        <strain evidence="8">DSM 10331 / JCM 15462 / NBRC 103882 / ICP</strain>
    </source>
</reference>
<dbReference type="PANTHER" id="PTHR11706:SF33">
    <property type="entry name" value="NATURAL RESISTANCE-ASSOCIATED MACROPHAGE PROTEIN 2"/>
    <property type="match status" value="1"/>
</dbReference>
<feature type="transmembrane region" description="Helical" evidence="6">
    <location>
        <begin position="113"/>
        <end position="137"/>
    </location>
</feature>
<evidence type="ECO:0000256" key="1">
    <source>
        <dbReference type="ARBA" id="ARBA00004141"/>
    </source>
</evidence>
<keyword evidence="3 6" id="KW-0812">Transmembrane</keyword>
<evidence type="ECO:0000256" key="5">
    <source>
        <dbReference type="ARBA" id="ARBA00023136"/>
    </source>
</evidence>
<dbReference type="OrthoDB" id="9787548at2"/>
<dbReference type="HOGENOM" id="CLU_020088_6_1_11"/>